<dbReference type="RefSeq" id="WP_132748207.1">
    <property type="nucleotide sequence ID" value="NZ_SLXK01000057.1"/>
</dbReference>
<accession>A0A4R2NF41</accession>
<dbReference type="InterPro" id="IPR011010">
    <property type="entry name" value="DNA_brk_join_enz"/>
</dbReference>
<dbReference type="InterPro" id="IPR013762">
    <property type="entry name" value="Integrase-like_cat_sf"/>
</dbReference>
<dbReference type="InterPro" id="IPR050090">
    <property type="entry name" value="Tyrosine_recombinase_XerCD"/>
</dbReference>
<evidence type="ECO:0000313" key="3">
    <source>
        <dbReference type="EMBL" id="TCP19949.1"/>
    </source>
</evidence>
<dbReference type="PANTHER" id="PTHR30349">
    <property type="entry name" value="PHAGE INTEGRASE-RELATED"/>
    <property type="match status" value="1"/>
</dbReference>
<dbReference type="Gene3D" id="1.10.443.10">
    <property type="entry name" value="Intergrase catalytic core"/>
    <property type="match status" value="1"/>
</dbReference>
<name>A0A4R2NF41_9BACL</name>
<keyword evidence="4" id="KW-1185">Reference proteome</keyword>
<dbReference type="GO" id="GO:0006310">
    <property type="term" value="P:DNA recombination"/>
    <property type="evidence" value="ECO:0007669"/>
    <property type="project" value="UniProtKB-KW"/>
</dbReference>
<evidence type="ECO:0000259" key="2">
    <source>
        <dbReference type="PROSITE" id="PS51898"/>
    </source>
</evidence>
<dbReference type="InterPro" id="IPR002104">
    <property type="entry name" value="Integrase_catalytic"/>
</dbReference>
<dbReference type="Proteomes" id="UP000295416">
    <property type="component" value="Unassembled WGS sequence"/>
</dbReference>
<dbReference type="PROSITE" id="PS51898">
    <property type="entry name" value="TYR_RECOMBINASE"/>
    <property type="match status" value="1"/>
</dbReference>
<reference evidence="3 4" key="1">
    <citation type="submission" date="2019-03" db="EMBL/GenBank/DDBJ databases">
        <title>Genomic Encyclopedia of Type Strains, Phase IV (KMG-IV): sequencing the most valuable type-strain genomes for metagenomic binning, comparative biology and taxonomic classification.</title>
        <authorList>
            <person name="Goeker M."/>
        </authorList>
    </citation>
    <scope>NUCLEOTIDE SEQUENCE [LARGE SCALE GENOMIC DNA]</scope>
    <source>
        <strain evidence="3 4">DSM 19377</strain>
    </source>
</reference>
<dbReference type="PANTHER" id="PTHR30349:SF90">
    <property type="entry name" value="TYROSINE RECOMBINASE XERD"/>
    <property type="match status" value="1"/>
</dbReference>
<gene>
    <name evidence="3" type="ORF">EV207_15723</name>
</gene>
<dbReference type="Pfam" id="PF00589">
    <property type="entry name" value="Phage_integrase"/>
    <property type="match status" value="1"/>
</dbReference>
<dbReference type="SUPFAM" id="SSF56349">
    <property type="entry name" value="DNA breaking-rejoining enzymes"/>
    <property type="match status" value="1"/>
</dbReference>
<dbReference type="OrthoDB" id="283809at2"/>
<keyword evidence="1" id="KW-0233">DNA recombination</keyword>
<dbReference type="GO" id="GO:0003677">
    <property type="term" value="F:DNA binding"/>
    <property type="evidence" value="ECO:0007669"/>
    <property type="project" value="InterPro"/>
</dbReference>
<evidence type="ECO:0000313" key="4">
    <source>
        <dbReference type="Proteomes" id="UP000295416"/>
    </source>
</evidence>
<feature type="domain" description="Tyr recombinase" evidence="2">
    <location>
        <begin position="204"/>
        <end position="390"/>
    </location>
</feature>
<sequence>MEKENQSVEELTHGLLGELQLKCYGKKTLNNYRRILKNLALYMQLNEISTYSSENGKAFVEDYISTHEISVSFQKTISTVIGRLSDYCDGREYSPQRKKSSVKLPENHAVLLEDYLSFCKRDGNRAGTIKGKRKFCGDFLIFLMTLGCNDIRDINSTQICKACLMFHNKDAWAVIRMFLIYLYKENVIEYDYSTIVPHYTRPFLVPATYTEDEILRFENAIDRSSKIGIRDYAMLLLATRLGMRSGDIAGLIFDEIDFEGNSIHIVQEKTLQPQELPLLPEIKDAIMNYIENARPTVNDECRIFLRQNAPYQGITTSAIRFATTRYFRKAGIDISDKKHGLHTFRSSLASSMVNDQVPYDVVRKVLGHTDPNAIKHYAKVDIERLREYALAVPAPSSVFEAFLNGGRSYAGL</sequence>
<comment type="caution">
    <text evidence="3">The sequence shown here is derived from an EMBL/GenBank/DDBJ whole genome shotgun (WGS) entry which is preliminary data.</text>
</comment>
<proteinExistence type="predicted"/>
<dbReference type="GO" id="GO:0015074">
    <property type="term" value="P:DNA integration"/>
    <property type="evidence" value="ECO:0007669"/>
    <property type="project" value="InterPro"/>
</dbReference>
<evidence type="ECO:0000256" key="1">
    <source>
        <dbReference type="ARBA" id="ARBA00023172"/>
    </source>
</evidence>
<organism evidence="3 4">
    <name type="scientific">Scopulibacillus darangshiensis</name>
    <dbReference type="NCBI Taxonomy" id="442528"/>
    <lineage>
        <taxon>Bacteria</taxon>
        <taxon>Bacillati</taxon>
        <taxon>Bacillota</taxon>
        <taxon>Bacilli</taxon>
        <taxon>Bacillales</taxon>
        <taxon>Sporolactobacillaceae</taxon>
        <taxon>Scopulibacillus</taxon>
    </lineage>
</organism>
<protein>
    <submittedName>
        <fullName evidence="3">Site-specific recombinase XerD</fullName>
    </submittedName>
</protein>
<dbReference type="EMBL" id="SLXK01000057">
    <property type="protein sequence ID" value="TCP19949.1"/>
    <property type="molecule type" value="Genomic_DNA"/>
</dbReference>
<dbReference type="AlphaFoldDB" id="A0A4R2NF41"/>